<comment type="caution">
    <text evidence="1">The sequence shown here is derived from an EMBL/GenBank/DDBJ whole genome shotgun (WGS) entry which is preliminary data.</text>
</comment>
<sequence length="66" mass="7128">MPNSQSLRVAVAVALVADLKNTDLLGELKCNRSTSKSVYSPIMVTFDVSANLREVSTINRSASWTA</sequence>
<proteinExistence type="predicted"/>
<dbReference type="Proteomes" id="UP000828390">
    <property type="component" value="Unassembled WGS sequence"/>
</dbReference>
<evidence type="ECO:0000313" key="2">
    <source>
        <dbReference type="Proteomes" id="UP000828390"/>
    </source>
</evidence>
<gene>
    <name evidence="1" type="ORF">DPMN_123976</name>
</gene>
<reference evidence="1" key="2">
    <citation type="submission" date="2020-11" db="EMBL/GenBank/DDBJ databases">
        <authorList>
            <person name="McCartney M.A."/>
            <person name="Auch B."/>
            <person name="Kono T."/>
            <person name="Mallez S."/>
            <person name="Becker A."/>
            <person name="Gohl D.M."/>
            <person name="Silverstein K.A.T."/>
            <person name="Koren S."/>
            <person name="Bechman K.B."/>
            <person name="Herman A."/>
            <person name="Abrahante J.E."/>
            <person name="Garbe J."/>
        </authorList>
    </citation>
    <scope>NUCLEOTIDE SEQUENCE</scope>
    <source>
        <strain evidence="1">Duluth1</strain>
        <tissue evidence="1">Whole animal</tissue>
    </source>
</reference>
<accession>A0A9D4GSN0</accession>
<protein>
    <submittedName>
        <fullName evidence="1">Uncharacterized protein</fullName>
    </submittedName>
</protein>
<keyword evidence="2" id="KW-1185">Reference proteome</keyword>
<reference evidence="1" key="1">
    <citation type="journal article" date="2019" name="bioRxiv">
        <title>The Genome of the Zebra Mussel, Dreissena polymorpha: A Resource for Invasive Species Research.</title>
        <authorList>
            <person name="McCartney M.A."/>
            <person name="Auch B."/>
            <person name="Kono T."/>
            <person name="Mallez S."/>
            <person name="Zhang Y."/>
            <person name="Obille A."/>
            <person name="Becker A."/>
            <person name="Abrahante J.E."/>
            <person name="Garbe J."/>
            <person name="Badalamenti J.P."/>
            <person name="Herman A."/>
            <person name="Mangelson H."/>
            <person name="Liachko I."/>
            <person name="Sullivan S."/>
            <person name="Sone E.D."/>
            <person name="Koren S."/>
            <person name="Silverstein K.A.T."/>
            <person name="Beckman K.B."/>
            <person name="Gohl D.M."/>
        </authorList>
    </citation>
    <scope>NUCLEOTIDE SEQUENCE</scope>
    <source>
        <strain evidence="1">Duluth1</strain>
        <tissue evidence="1">Whole animal</tissue>
    </source>
</reference>
<evidence type="ECO:0000313" key="1">
    <source>
        <dbReference type="EMBL" id="KAH3822203.1"/>
    </source>
</evidence>
<name>A0A9D4GSN0_DREPO</name>
<organism evidence="1 2">
    <name type="scientific">Dreissena polymorpha</name>
    <name type="common">Zebra mussel</name>
    <name type="synonym">Mytilus polymorpha</name>
    <dbReference type="NCBI Taxonomy" id="45954"/>
    <lineage>
        <taxon>Eukaryota</taxon>
        <taxon>Metazoa</taxon>
        <taxon>Spiralia</taxon>
        <taxon>Lophotrochozoa</taxon>
        <taxon>Mollusca</taxon>
        <taxon>Bivalvia</taxon>
        <taxon>Autobranchia</taxon>
        <taxon>Heteroconchia</taxon>
        <taxon>Euheterodonta</taxon>
        <taxon>Imparidentia</taxon>
        <taxon>Neoheterodontei</taxon>
        <taxon>Myida</taxon>
        <taxon>Dreissenoidea</taxon>
        <taxon>Dreissenidae</taxon>
        <taxon>Dreissena</taxon>
    </lineage>
</organism>
<dbReference type="AlphaFoldDB" id="A0A9D4GSN0"/>
<dbReference type="EMBL" id="JAIWYP010000005">
    <property type="protein sequence ID" value="KAH3822203.1"/>
    <property type="molecule type" value="Genomic_DNA"/>
</dbReference>